<protein>
    <submittedName>
        <fullName evidence="1">Nucleolar complex protein 4</fullName>
    </submittedName>
</protein>
<organism evidence="1">
    <name type="scientific">Zea mays</name>
    <name type="common">Maize</name>
    <dbReference type="NCBI Taxonomy" id="4577"/>
    <lineage>
        <taxon>Eukaryota</taxon>
        <taxon>Viridiplantae</taxon>
        <taxon>Streptophyta</taxon>
        <taxon>Embryophyta</taxon>
        <taxon>Tracheophyta</taxon>
        <taxon>Spermatophyta</taxon>
        <taxon>Magnoliopsida</taxon>
        <taxon>Liliopsida</taxon>
        <taxon>Poales</taxon>
        <taxon>Poaceae</taxon>
        <taxon>PACMAD clade</taxon>
        <taxon>Panicoideae</taxon>
        <taxon>Andropogonodae</taxon>
        <taxon>Andropogoneae</taxon>
        <taxon>Tripsacinae</taxon>
        <taxon>Zea</taxon>
    </lineage>
</organism>
<accession>A0A1D6JBR8</accession>
<sequence>MWPCSQSLHGKSCRRSVMVSHSVWPASVHEGGSGSTRGKEERDYLTFGSHCHIWCHIHIVPQACMRAAAVAREGKKKLPNIFCLTATASKAFRNSQGGNLSGCKNTLLMHVRGIP</sequence>
<dbReference type="EMBL" id="CM000786">
    <property type="protein sequence ID" value="AQK45316.1"/>
    <property type="molecule type" value="Genomic_DNA"/>
</dbReference>
<evidence type="ECO:0000313" key="1">
    <source>
        <dbReference type="EMBL" id="AQK45316.1"/>
    </source>
</evidence>
<gene>
    <name evidence="1" type="ORF">ZEAMMB73_Zm00001d026022</name>
</gene>
<proteinExistence type="predicted"/>
<dbReference type="AlphaFoldDB" id="A0A1D6JBR8"/>
<reference evidence="1" key="1">
    <citation type="submission" date="2015-12" db="EMBL/GenBank/DDBJ databases">
        <title>Update maize B73 reference genome by single molecule sequencing technologies.</title>
        <authorList>
            <consortium name="Maize Genome Sequencing Project"/>
            <person name="Ware D."/>
        </authorList>
    </citation>
    <scope>NUCLEOTIDE SEQUENCE</scope>
    <source>
        <tissue evidence="1">Seedling</tissue>
    </source>
</reference>
<name>A0A1D6JBR8_MAIZE</name>